<gene>
    <name evidence="11" type="ORF">SAMN05660710_03767</name>
</gene>
<feature type="domain" description="NADH:quinone oxidoreductase/Mrp antiporter transmembrane" evidence="10">
    <location>
        <begin position="122"/>
        <end position="382"/>
    </location>
</feature>
<feature type="transmembrane region" description="Helical" evidence="9">
    <location>
        <begin position="302"/>
        <end position="327"/>
    </location>
</feature>
<dbReference type="Proteomes" id="UP000199502">
    <property type="component" value="Unassembled WGS sequence"/>
</dbReference>
<keyword evidence="6 9" id="KW-1133">Transmembrane helix</keyword>
<dbReference type="InterPro" id="IPR050586">
    <property type="entry name" value="CPA3_Na-H_Antiporter_D"/>
</dbReference>
<evidence type="ECO:0000256" key="5">
    <source>
        <dbReference type="ARBA" id="ARBA00022692"/>
    </source>
</evidence>
<feature type="transmembrane region" description="Helical" evidence="9">
    <location>
        <begin position="389"/>
        <end position="412"/>
    </location>
</feature>
<dbReference type="Pfam" id="PF00361">
    <property type="entry name" value="Proton_antipo_M"/>
    <property type="match status" value="1"/>
</dbReference>
<evidence type="ECO:0000313" key="11">
    <source>
        <dbReference type="EMBL" id="SCY96822.1"/>
    </source>
</evidence>
<evidence type="ECO:0000256" key="7">
    <source>
        <dbReference type="ARBA" id="ARBA00023136"/>
    </source>
</evidence>
<keyword evidence="5 8" id="KW-0812">Transmembrane</keyword>
<evidence type="ECO:0000256" key="1">
    <source>
        <dbReference type="ARBA" id="ARBA00002378"/>
    </source>
</evidence>
<dbReference type="GO" id="GO:0042773">
    <property type="term" value="P:ATP synthesis coupled electron transport"/>
    <property type="evidence" value="ECO:0007669"/>
    <property type="project" value="InterPro"/>
</dbReference>
<feature type="transmembrane region" description="Helical" evidence="9">
    <location>
        <begin position="424"/>
        <end position="445"/>
    </location>
</feature>
<feature type="transmembrane region" description="Helical" evidence="9">
    <location>
        <begin position="201"/>
        <end position="223"/>
    </location>
</feature>
<evidence type="ECO:0000259" key="10">
    <source>
        <dbReference type="Pfam" id="PF00361"/>
    </source>
</evidence>
<organism evidence="11 12">
    <name type="scientific">Paracoccus tibetensis</name>
    <dbReference type="NCBI Taxonomy" id="336292"/>
    <lineage>
        <taxon>Bacteria</taxon>
        <taxon>Pseudomonadati</taxon>
        <taxon>Pseudomonadota</taxon>
        <taxon>Alphaproteobacteria</taxon>
        <taxon>Rhodobacterales</taxon>
        <taxon>Paracoccaceae</taxon>
        <taxon>Paracoccus</taxon>
    </lineage>
</organism>
<dbReference type="GO" id="GO:0008137">
    <property type="term" value="F:NADH dehydrogenase (ubiquinone) activity"/>
    <property type="evidence" value="ECO:0007669"/>
    <property type="project" value="InterPro"/>
</dbReference>
<proteinExistence type="inferred from homology"/>
<keyword evidence="11" id="KW-0456">Lyase</keyword>
<dbReference type="InterPro" id="IPR003918">
    <property type="entry name" value="NADH_UbQ_OxRdtase"/>
</dbReference>
<comment type="similarity">
    <text evidence="3">Belongs to the CPA3 antiporters (TC 2.A.63) subunit D family.</text>
</comment>
<evidence type="ECO:0000256" key="4">
    <source>
        <dbReference type="ARBA" id="ARBA00022475"/>
    </source>
</evidence>
<evidence type="ECO:0000256" key="8">
    <source>
        <dbReference type="RuleBase" id="RU000320"/>
    </source>
</evidence>
<evidence type="ECO:0000313" key="12">
    <source>
        <dbReference type="Proteomes" id="UP000199502"/>
    </source>
</evidence>
<evidence type="ECO:0000256" key="3">
    <source>
        <dbReference type="ARBA" id="ARBA00005346"/>
    </source>
</evidence>
<feature type="transmembrane region" description="Helical" evidence="9">
    <location>
        <begin position="156"/>
        <end position="181"/>
    </location>
</feature>
<feature type="transmembrane region" description="Helical" evidence="9">
    <location>
        <begin position="545"/>
        <end position="562"/>
    </location>
</feature>
<feature type="transmembrane region" description="Helical" evidence="9">
    <location>
        <begin position="356"/>
        <end position="377"/>
    </location>
</feature>
<dbReference type="STRING" id="336292.SAMN05660710_03767"/>
<name>A0A1G5K847_9RHOB</name>
<feature type="transmembrane region" description="Helical" evidence="9">
    <location>
        <begin position="260"/>
        <end position="281"/>
    </location>
</feature>
<dbReference type="GO" id="GO:0016829">
    <property type="term" value="F:lyase activity"/>
    <property type="evidence" value="ECO:0007669"/>
    <property type="project" value="UniProtKB-KW"/>
</dbReference>
<evidence type="ECO:0000256" key="6">
    <source>
        <dbReference type="ARBA" id="ARBA00022989"/>
    </source>
</evidence>
<accession>A0A1G5K847</accession>
<feature type="transmembrane region" description="Helical" evidence="9">
    <location>
        <begin position="128"/>
        <end position="144"/>
    </location>
</feature>
<feature type="transmembrane region" description="Helical" evidence="9">
    <location>
        <begin position="73"/>
        <end position="93"/>
    </location>
</feature>
<dbReference type="GO" id="GO:0005886">
    <property type="term" value="C:plasma membrane"/>
    <property type="evidence" value="ECO:0007669"/>
    <property type="project" value="UniProtKB-SubCell"/>
</dbReference>
<dbReference type="PANTHER" id="PTHR42703">
    <property type="entry name" value="NADH DEHYDROGENASE"/>
    <property type="match status" value="1"/>
</dbReference>
<dbReference type="PANTHER" id="PTHR42703:SF1">
    <property type="entry name" value="NA(+)_H(+) ANTIPORTER SUBUNIT D1"/>
    <property type="match status" value="1"/>
</dbReference>
<reference evidence="11 12" key="1">
    <citation type="submission" date="2016-10" db="EMBL/GenBank/DDBJ databases">
        <authorList>
            <person name="de Groot N.N."/>
        </authorList>
    </citation>
    <scope>NUCLEOTIDE SEQUENCE [LARGE SCALE GENOMIC DNA]</scope>
    <source>
        <strain evidence="11 12">CGMCC 1.8925</strain>
    </source>
</reference>
<dbReference type="PRINTS" id="PR01437">
    <property type="entry name" value="NUOXDRDTASE4"/>
</dbReference>
<feature type="transmembrane region" description="Helical" evidence="9">
    <location>
        <begin position="235"/>
        <end position="254"/>
    </location>
</feature>
<dbReference type="InterPro" id="IPR001750">
    <property type="entry name" value="ND/Mrp_TM"/>
</dbReference>
<evidence type="ECO:0000256" key="9">
    <source>
        <dbReference type="SAM" id="Phobius"/>
    </source>
</evidence>
<dbReference type="EMBL" id="FMVT01000026">
    <property type="protein sequence ID" value="SCY96822.1"/>
    <property type="molecule type" value="Genomic_DNA"/>
</dbReference>
<dbReference type="RefSeq" id="WP_052341703.1">
    <property type="nucleotide sequence ID" value="NZ_FMVT01000026.1"/>
</dbReference>
<dbReference type="AlphaFoldDB" id="A0A1G5K847"/>
<keyword evidence="4" id="KW-1003">Cell membrane</keyword>
<protein>
    <submittedName>
        <fullName evidence="11">Formate hydrogenlyase subunit 3/Multisubunit Na+/H+ antiporter, MnhD subunit</fullName>
    </submittedName>
</protein>
<feature type="transmembrane region" description="Helical" evidence="9">
    <location>
        <begin position="105"/>
        <end position="122"/>
    </location>
</feature>
<evidence type="ECO:0000256" key="2">
    <source>
        <dbReference type="ARBA" id="ARBA00004651"/>
    </source>
</evidence>
<sequence>MIGIEPALLLSAAAFWPLALAMLCVLPKLGPRMITALPLAPLPALAAAIYAPSGTEFGLPWLLLDGGIRLDDTRAVFLGGAAILWTLAGLYAARYLQNDQRAAGFALFWNLVLAGNVGVFIAADAATFYVSFALVSLMAYPLVIHDRKPASLRAGAVYIVLAVIGEVALFAAFLMGSAAAGGSILIADIRDTLAGPGTDPLILWLLIAGLGIKAGLMPLHIWLPVAHPAAPVPASAVLSGAIVKAGIFGLLAFLPWGTTWPISGTTLALMGFAGLFIAALLGAAQSNPKTVLAYSTVSQMGLIMGVCGVALATGLPAAALLPILALYALHHGLTKGALFLGVGMASVWLRNSRPFFLLLMGALALSLAGLPLTAGALAKAAVKGPAGEIGAALIGFSALTSGLVLARLMFTLPSATPDKNPPPAMMFAFLALVIAALSAPFVVYGQILGTDPDPTADLAKKIVEAWPLGLAVILAAAAAAVGMQAPRMPEGDLLEPLRRTALLAMAAFHAMSDTKASSDISTETDDAPPALTNIERIQAAFADRAATAVAFALISGGLFFALI</sequence>
<keyword evidence="7 9" id="KW-0472">Membrane</keyword>
<comment type="function">
    <text evidence="1">NDH-1 shuttles electrons from NADH, via FMN and iron-sulfur (Fe-S) centers, to quinones in the respiratory chain. The immediate electron acceptor for the enzyme in this species is believed to be ubiquinone. Couples the redox reaction to proton translocation (for every two electrons transferred, four hydrogen ions are translocated across the cytoplasmic membrane), and thus conserves the redox energy in a proton gradient.</text>
</comment>
<feature type="transmembrane region" description="Helical" evidence="9">
    <location>
        <begin position="465"/>
        <end position="483"/>
    </location>
</feature>
<feature type="transmembrane region" description="Helical" evidence="9">
    <location>
        <begin position="33"/>
        <end position="53"/>
    </location>
</feature>
<comment type="subcellular location">
    <subcellularLocation>
        <location evidence="2">Cell membrane</location>
        <topology evidence="2">Multi-pass membrane protein</topology>
    </subcellularLocation>
    <subcellularLocation>
        <location evidence="8">Membrane</location>
        <topology evidence="8">Multi-pass membrane protein</topology>
    </subcellularLocation>
</comment>
<feature type="transmembrane region" description="Helical" evidence="9">
    <location>
        <begin position="6"/>
        <end position="26"/>
    </location>
</feature>
<keyword evidence="12" id="KW-1185">Reference proteome</keyword>